<evidence type="ECO:0000313" key="3">
    <source>
        <dbReference type="EMBL" id="RHH06273.1"/>
    </source>
</evidence>
<gene>
    <name evidence="3" type="ORF">DW228_21570</name>
    <name evidence="2" type="ORF">EC80_000265</name>
</gene>
<dbReference type="EMBL" id="QRJE01000044">
    <property type="protein sequence ID" value="RHH06273.1"/>
    <property type="molecule type" value="Genomic_DNA"/>
</dbReference>
<dbReference type="EMBL" id="CP036546">
    <property type="protein sequence ID" value="QCQ43421.1"/>
    <property type="molecule type" value="Genomic_DNA"/>
</dbReference>
<evidence type="ECO:0000313" key="5">
    <source>
        <dbReference type="Proteomes" id="UP000266644"/>
    </source>
</evidence>
<dbReference type="OrthoDB" id="1043764at2"/>
<protein>
    <submittedName>
        <fullName evidence="3">6-bladed beta-propeller</fullName>
    </submittedName>
</protein>
<evidence type="ECO:0000313" key="4">
    <source>
        <dbReference type="Proteomes" id="UP000036847"/>
    </source>
</evidence>
<dbReference type="Pfam" id="PF17170">
    <property type="entry name" value="DUF5128"/>
    <property type="match status" value="1"/>
</dbReference>
<feature type="chain" id="PRO_5041596336" evidence="1">
    <location>
        <begin position="19"/>
        <end position="399"/>
    </location>
</feature>
<reference evidence="2 4" key="3">
    <citation type="submission" date="2019-03" db="EMBL/GenBank/DDBJ databases">
        <title>Complete genome assembly of MDR B. fragilis.</title>
        <authorList>
            <person name="Sydenham T.V."/>
            <person name="Hasman H."/>
            <person name="Justesen U.S."/>
        </authorList>
    </citation>
    <scope>NUCLEOTIDE SEQUENCE [LARGE SCALE GENOMIC DNA]</scope>
    <source>
        <strain evidence="2 4">DCMSKEJBY0001B</strain>
    </source>
</reference>
<evidence type="ECO:0000256" key="1">
    <source>
        <dbReference type="SAM" id="SignalP"/>
    </source>
</evidence>
<dbReference type="Proteomes" id="UP000266644">
    <property type="component" value="Unassembled WGS sequence"/>
</dbReference>
<dbReference type="InterPro" id="IPR011042">
    <property type="entry name" value="6-blade_b-propeller_TolB-like"/>
</dbReference>
<feature type="signal peptide" evidence="1">
    <location>
        <begin position="1"/>
        <end position="18"/>
    </location>
</feature>
<organism evidence="3 5">
    <name type="scientific">Bacteroides fragilis</name>
    <dbReference type="NCBI Taxonomy" id="817"/>
    <lineage>
        <taxon>Bacteria</taxon>
        <taxon>Pseudomonadati</taxon>
        <taxon>Bacteroidota</taxon>
        <taxon>Bacteroidia</taxon>
        <taxon>Bacteroidales</taxon>
        <taxon>Bacteroidaceae</taxon>
        <taxon>Bacteroides</taxon>
    </lineage>
</organism>
<dbReference type="PROSITE" id="PS51257">
    <property type="entry name" value="PROKAR_LIPOPROTEIN"/>
    <property type="match status" value="1"/>
</dbReference>
<keyword evidence="1" id="KW-0732">Signal</keyword>
<proteinExistence type="predicted"/>
<dbReference type="Gene3D" id="2.120.10.30">
    <property type="entry name" value="TolB, C-terminal domain"/>
    <property type="match status" value="1"/>
</dbReference>
<dbReference type="Proteomes" id="UP000036847">
    <property type="component" value="Chromosome"/>
</dbReference>
<sequence length="399" mass="44330">MMNTKSFFMVAISVFVLASCNLNQVNQTGLLTASVREALRSPATLSIADEIESVEYIPLEMTSDNASLIDGVVDFAITSKYIYVLVGKEARIVLFDRQGHFLRTFLRQGQGPDDFNGMIGFIQADETDNRFYVIGNKVGVYTLEGTFVEDLPINSPIIYAHHLGSKRIGAIAMPLMPFQGGSFGIGIFQEDGEAIITKNDFYLPLVPREDSGFTFGVMGSPSGGKQSSVLFKTASNDTVFRLSADTIQPVLVAGLGNSDEEVIRGLNIRDIKRFPADGDIFVSDIFETPRRFYLRMMLNKKYYVASVDKHSGETVVEQCDIPETSASNLADINMQLGMVGSKGYNQFPVWGRSLGNNLVQVVTPYEIETFEEHTKITIPQELQKRNTNENPIFIIYKIK</sequence>
<dbReference type="AlphaFoldDB" id="A0A081U8J9"/>
<accession>A0A081U8J9</accession>
<reference evidence="3 5" key="2">
    <citation type="submission" date="2018-08" db="EMBL/GenBank/DDBJ databases">
        <title>A genome reference for cultivated species of the human gut microbiota.</title>
        <authorList>
            <person name="Zou Y."/>
            <person name="Xue W."/>
            <person name="Luo G."/>
        </authorList>
    </citation>
    <scope>NUCLEOTIDE SEQUENCE [LARGE SCALE GENOMIC DNA]</scope>
    <source>
        <strain evidence="3 5">AM18-6</strain>
    </source>
</reference>
<reference evidence="2" key="1">
    <citation type="book" date="2014" name="THE 24TH EUROPEAN CONGRESS OF CLINICAL MICROBIOLOGY AND INFECTIOUS DISEASES" publisher="ECCMID 2014" city="Barcelona, Spain">
        <title>Identification of resistance genes in three multidrug-resistant Bacteroides fragilis isolates by whole genome sequencing.</title>
        <editorList>
            <person name="Unknown"/>
            <person name="A."/>
        </editorList>
        <authorList>
            <person name="Sydenham T.V."/>
            <person name="Hasman H."/>
            <person name="Wang M."/>
            <person name="Soki J."/>
            <person name="Nagy E."/>
            <person name="Justesen U.S."/>
        </authorList>
    </citation>
    <scope>NUCLEOTIDE SEQUENCE</scope>
    <source>
        <strain evidence="2">DCMSKEJBY0001B</strain>
    </source>
</reference>
<name>A0A081U8J9_BACFG</name>
<evidence type="ECO:0000313" key="2">
    <source>
        <dbReference type="EMBL" id="QCQ43421.1"/>
    </source>
</evidence>